<evidence type="ECO:0000256" key="7">
    <source>
        <dbReference type="ARBA" id="ARBA00022475"/>
    </source>
</evidence>
<dbReference type="GO" id="GO:0015031">
    <property type="term" value="P:protein transport"/>
    <property type="evidence" value="ECO:0007669"/>
    <property type="project" value="UniProtKB-KW"/>
</dbReference>
<evidence type="ECO:0000256" key="3">
    <source>
        <dbReference type="ARBA" id="ARBA00006742"/>
    </source>
</evidence>
<evidence type="ECO:0000256" key="4">
    <source>
        <dbReference type="ARBA" id="ARBA00011718"/>
    </source>
</evidence>
<comment type="function">
    <text evidence="1">The SecYEG-SecDF-YajC-YidC holo-translocon (HTL) protein secretase/insertase is a supercomplex required for protein secretion, insertion of proteins into membranes, and assembly of membrane protein complexes. While the SecYEG complex is essential for assembly of a number of proteins and complexes, the SecDF-YajC-YidC subcomplex facilitates these functions.</text>
</comment>
<proteinExistence type="inferred from homology"/>
<evidence type="ECO:0000313" key="15">
    <source>
        <dbReference type="Proteomes" id="UP000266568"/>
    </source>
</evidence>
<gene>
    <name evidence="14" type="ORF">DFR49_2118</name>
</gene>
<keyword evidence="10 13" id="KW-1133">Transmembrane helix</keyword>
<dbReference type="PANTHER" id="PTHR33909:SF1">
    <property type="entry name" value="SEC TRANSLOCON ACCESSORY COMPLEX SUBUNIT YAJC"/>
    <property type="match status" value="1"/>
</dbReference>
<evidence type="ECO:0000256" key="10">
    <source>
        <dbReference type="ARBA" id="ARBA00022989"/>
    </source>
</evidence>
<dbReference type="Pfam" id="PF02699">
    <property type="entry name" value="YajC"/>
    <property type="match status" value="1"/>
</dbReference>
<keyword evidence="6" id="KW-0813">Transport</keyword>
<keyword evidence="12 13" id="KW-0472">Membrane</keyword>
<dbReference type="SMART" id="SM01323">
    <property type="entry name" value="YajC"/>
    <property type="match status" value="1"/>
</dbReference>
<comment type="similarity">
    <text evidence="3">Belongs to the YajC family.</text>
</comment>
<comment type="caution">
    <text evidence="14">The sequence shown here is derived from an EMBL/GenBank/DDBJ whole genome shotgun (WGS) entry which is preliminary data.</text>
</comment>
<protein>
    <recommendedName>
        <fullName evidence="5">Sec translocon accessory complex subunit YajC</fullName>
    </recommendedName>
</protein>
<dbReference type="RefSeq" id="WP_119036361.1">
    <property type="nucleotide sequence ID" value="NZ_QXDC01000003.1"/>
</dbReference>
<evidence type="ECO:0000313" key="14">
    <source>
        <dbReference type="EMBL" id="RIA43887.1"/>
    </source>
</evidence>
<name>A0A397P9L5_9SPHN</name>
<evidence type="ECO:0000256" key="6">
    <source>
        <dbReference type="ARBA" id="ARBA00022448"/>
    </source>
</evidence>
<keyword evidence="9" id="KW-0653">Protein transport</keyword>
<keyword evidence="7" id="KW-1003">Cell membrane</keyword>
<evidence type="ECO:0000256" key="2">
    <source>
        <dbReference type="ARBA" id="ARBA00004162"/>
    </source>
</evidence>
<comment type="subunit">
    <text evidence="4">Part of the SecDF-YidC-YajC translocase complex. The SecDF-YidC-YajC translocase forms a supercomplex with SecYEG, called the holo-translocon (HTL).</text>
</comment>
<keyword evidence="8 13" id="KW-0812">Transmembrane</keyword>
<evidence type="ECO:0000256" key="9">
    <source>
        <dbReference type="ARBA" id="ARBA00022927"/>
    </source>
</evidence>
<evidence type="ECO:0000256" key="8">
    <source>
        <dbReference type="ARBA" id="ARBA00022692"/>
    </source>
</evidence>
<dbReference type="AlphaFoldDB" id="A0A397P9L5"/>
<reference evidence="14 15" key="1">
    <citation type="submission" date="2018-08" db="EMBL/GenBank/DDBJ databases">
        <title>Genomic Encyclopedia of Type Strains, Phase IV (KMG-IV): sequencing the most valuable type-strain genomes for metagenomic binning, comparative biology and taxonomic classification.</title>
        <authorList>
            <person name="Goeker M."/>
        </authorList>
    </citation>
    <scope>NUCLEOTIDE SEQUENCE [LARGE SCALE GENOMIC DNA]</scope>
    <source>
        <strain evidence="14 15">DSM 25527</strain>
    </source>
</reference>
<evidence type="ECO:0000256" key="5">
    <source>
        <dbReference type="ARBA" id="ARBA00014962"/>
    </source>
</evidence>
<dbReference type="OrthoDB" id="9811406at2"/>
<feature type="transmembrane region" description="Helical" evidence="13">
    <location>
        <begin position="20"/>
        <end position="39"/>
    </location>
</feature>
<keyword evidence="15" id="KW-1185">Reference proteome</keyword>
<evidence type="ECO:0000256" key="1">
    <source>
        <dbReference type="ARBA" id="ARBA00002061"/>
    </source>
</evidence>
<dbReference type="InterPro" id="IPR003849">
    <property type="entry name" value="Preprotein_translocase_YajC"/>
</dbReference>
<dbReference type="Proteomes" id="UP000266568">
    <property type="component" value="Unassembled WGS sequence"/>
</dbReference>
<sequence>MFATPAYAQAAGAASDAGAAGSILSFAPLVLIFVAFYFLMIRPQSKRMKELQASVAAVKKGDEVTTAGGIVGKVTKVEDLIVEIEIATGVKVKVVKSTLAAVAPRGAKPAND</sequence>
<dbReference type="EMBL" id="QXDC01000003">
    <property type="protein sequence ID" value="RIA43887.1"/>
    <property type="molecule type" value="Genomic_DNA"/>
</dbReference>
<accession>A0A397P9L5</accession>
<evidence type="ECO:0000256" key="11">
    <source>
        <dbReference type="ARBA" id="ARBA00023010"/>
    </source>
</evidence>
<dbReference type="GO" id="GO:0005886">
    <property type="term" value="C:plasma membrane"/>
    <property type="evidence" value="ECO:0007669"/>
    <property type="project" value="UniProtKB-SubCell"/>
</dbReference>
<dbReference type="PRINTS" id="PR01853">
    <property type="entry name" value="YAJCTRNLCASE"/>
</dbReference>
<keyword evidence="11" id="KW-0811">Translocation</keyword>
<comment type="subcellular location">
    <subcellularLocation>
        <location evidence="2">Cell membrane</location>
        <topology evidence="2">Single-pass membrane protein</topology>
    </subcellularLocation>
</comment>
<organism evidence="14 15">
    <name type="scientific">Hephaestia caeni</name>
    <dbReference type="NCBI Taxonomy" id="645617"/>
    <lineage>
        <taxon>Bacteria</taxon>
        <taxon>Pseudomonadati</taxon>
        <taxon>Pseudomonadota</taxon>
        <taxon>Alphaproteobacteria</taxon>
        <taxon>Sphingomonadales</taxon>
        <taxon>Sphingomonadaceae</taxon>
        <taxon>Hephaestia</taxon>
    </lineage>
</organism>
<dbReference type="PANTHER" id="PTHR33909">
    <property type="entry name" value="SEC TRANSLOCON ACCESSORY COMPLEX SUBUNIT YAJC"/>
    <property type="match status" value="1"/>
</dbReference>
<dbReference type="NCBIfam" id="TIGR00739">
    <property type="entry name" value="yajC"/>
    <property type="match status" value="1"/>
</dbReference>
<evidence type="ECO:0000256" key="12">
    <source>
        <dbReference type="ARBA" id="ARBA00023136"/>
    </source>
</evidence>
<evidence type="ECO:0000256" key="13">
    <source>
        <dbReference type="SAM" id="Phobius"/>
    </source>
</evidence>